<name>A0ABT8D224_9RHOB</name>
<dbReference type="RefSeq" id="WP_377688455.1">
    <property type="nucleotide sequence ID" value="NZ_JBHMDZ010000049.1"/>
</dbReference>
<dbReference type="PROSITE" id="PS51686">
    <property type="entry name" value="SAM_MT_RSMB_NOP"/>
    <property type="match status" value="1"/>
</dbReference>
<feature type="binding site" evidence="5">
    <location>
        <position position="284"/>
    </location>
    <ligand>
        <name>S-adenosyl-L-methionine</name>
        <dbReference type="ChEBI" id="CHEBI:59789"/>
    </ligand>
</feature>
<organism evidence="7 8">
    <name type="scientific">Paracoccus cavernae</name>
    <dbReference type="NCBI Taxonomy" id="1571207"/>
    <lineage>
        <taxon>Bacteria</taxon>
        <taxon>Pseudomonadati</taxon>
        <taxon>Pseudomonadota</taxon>
        <taxon>Alphaproteobacteria</taxon>
        <taxon>Rhodobacterales</taxon>
        <taxon>Paracoccaceae</taxon>
        <taxon>Paracoccus</taxon>
    </lineage>
</organism>
<evidence type="ECO:0000259" key="6">
    <source>
        <dbReference type="PROSITE" id="PS51686"/>
    </source>
</evidence>
<dbReference type="CDD" id="cd02440">
    <property type="entry name" value="AdoMet_MTases"/>
    <property type="match status" value="1"/>
</dbReference>
<gene>
    <name evidence="7" type="ORF">QWZ10_01545</name>
</gene>
<evidence type="ECO:0000256" key="4">
    <source>
        <dbReference type="ARBA" id="ARBA00022884"/>
    </source>
</evidence>
<protein>
    <submittedName>
        <fullName evidence="7">RsmB/NOP family class I SAM-dependent RNA methyltransferase</fullName>
        <ecNumber evidence="7">2.1.1.-</ecNumber>
    </submittedName>
</protein>
<dbReference type="EMBL" id="JAUFRC010000001">
    <property type="protein sequence ID" value="MDN3710839.1"/>
    <property type="molecule type" value="Genomic_DNA"/>
</dbReference>
<proteinExistence type="inferred from homology"/>
<feature type="domain" description="SAM-dependent MTase RsmB/NOP-type" evidence="6">
    <location>
        <begin position="135"/>
        <end position="387"/>
    </location>
</feature>
<dbReference type="InterPro" id="IPR023267">
    <property type="entry name" value="RCMT"/>
</dbReference>
<evidence type="ECO:0000313" key="7">
    <source>
        <dbReference type="EMBL" id="MDN3710839.1"/>
    </source>
</evidence>
<dbReference type="Gene3D" id="3.40.50.150">
    <property type="entry name" value="Vaccinia Virus protein VP39"/>
    <property type="match status" value="1"/>
</dbReference>
<evidence type="ECO:0000256" key="2">
    <source>
        <dbReference type="ARBA" id="ARBA00022679"/>
    </source>
</evidence>
<keyword evidence="3 5" id="KW-0949">S-adenosyl-L-methionine</keyword>
<sequence>MIPAARIQAAIGILDRILAGDPAEAALLRWSRGSRYAGSGDRAAVRDLVFDSLRRRSSRAALGGALSGRGLMIGMCREEGLALETVFTGEGHAPALLSEEEHAAGREPHAQEALDLPEWLWPQWQEALGPHAEGMALALRERAPVWLRVNPKKSDPATAIAALAAEGVQASIVPAIATALLVEEGARRISASSAYRDGLVELQDLSPQLACAALPATGSVLDYCAGGGGKALAMAARGAGPVSAHDVDAARMADLPERARRAGAKIRLLKPRGIAGRFDLVMTDVPCSGSGTWRRTPDAKWRLQEADLDRLCALQAAILTEAAETVAEGGVLAYMTCSVLTRENSAQIGAFLARDARFTLETEQGYGPEAGFAAGSDGFYLAVLRRR</sequence>
<reference evidence="8" key="1">
    <citation type="journal article" date="2019" name="Int. J. Syst. Evol. Microbiol.">
        <title>The Global Catalogue of Microorganisms (GCM) 10K type strain sequencing project: providing services to taxonomists for standard genome sequencing and annotation.</title>
        <authorList>
            <consortium name="The Broad Institute Genomics Platform"/>
            <consortium name="The Broad Institute Genome Sequencing Center for Infectious Disease"/>
            <person name="Wu L."/>
            <person name="Ma J."/>
        </authorList>
    </citation>
    <scope>NUCLEOTIDE SEQUENCE [LARGE SCALE GENOMIC DNA]</scope>
    <source>
        <strain evidence="8">CECT 8482</strain>
    </source>
</reference>
<dbReference type="InterPro" id="IPR049560">
    <property type="entry name" value="MeTrfase_RsmB-F_NOP2_cat"/>
</dbReference>
<dbReference type="PANTHER" id="PTHR22807">
    <property type="entry name" value="NOP2 YEAST -RELATED NOL1/NOP2/FMU SUN DOMAIN-CONTAINING"/>
    <property type="match status" value="1"/>
</dbReference>
<evidence type="ECO:0000256" key="1">
    <source>
        <dbReference type="ARBA" id="ARBA00022603"/>
    </source>
</evidence>
<keyword evidence="1 5" id="KW-0489">Methyltransferase</keyword>
<comment type="caution">
    <text evidence="7">The sequence shown here is derived from an EMBL/GenBank/DDBJ whole genome shotgun (WGS) entry which is preliminary data.</text>
</comment>
<evidence type="ECO:0000256" key="5">
    <source>
        <dbReference type="PROSITE-ProRule" id="PRU01023"/>
    </source>
</evidence>
<dbReference type="PRINTS" id="PR02008">
    <property type="entry name" value="RCMTFAMILY"/>
</dbReference>
<dbReference type="InterPro" id="IPR029063">
    <property type="entry name" value="SAM-dependent_MTases_sf"/>
</dbReference>
<comment type="caution">
    <text evidence="5">Lacks conserved residue(s) required for the propagation of feature annotation.</text>
</comment>
<feature type="active site" description="Nucleophile" evidence="5">
    <location>
        <position position="337"/>
    </location>
</feature>
<accession>A0ABT8D224</accession>
<evidence type="ECO:0000313" key="8">
    <source>
        <dbReference type="Proteomes" id="UP001243846"/>
    </source>
</evidence>
<dbReference type="Pfam" id="PF22458">
    <property type="entry name" value="RsmF-B_ferredox"/>
    <property type="match status" value="1"/>
</dbReference>
<dbReference type="GO" id="GO:0032259">
    <property type="term" value="P:methylation"/>
    <property type="evidence" value="ECO:0007669"/>
    <property type="project" value="UniProtKB-KW"/>
</dbReference>
<dbReference type="SUPFAM" id="SSF53335">
    <property type="entry name" value="S-adenosyl-L-methionine-dependent methyltransferases"/>
    <property type="match status" value="1"/>
</dbReference>
<evidence type="ECO:0000256" key="3">
    <source>
        <dbReference type="ARBA" id="ARBA00022691"/>
    </source>
</evidence>
<dbReference type="Pfam" id="PF01189">
    <property type="entry name" value="Methyltr_RsmB-F"/>
    <property type="match status" value="1"/>
</dbReference>
<comment type="similarity">
    <text evidence="5">Belongs to the class I-like SAM-binding methyltransferase superfamily. RsmB/NOP family.</text>
</comment>
<feature type="binding site" evidence="5">
    <location>
        <position position="246"/>
    </location>
    <ligand>
        <name>S-adenosyl-L-methionine</name>
        <dbReference type="ChEBI" id="CHEBI:59789"/>
    </ligand>
</feature>
<dbReference type="GO" id="GO:0008168">
    <property type="term" value="F:methyltransferase activity"/>
    <property type="evidence" value="ECO:0007669"/>
    <property type="project" value="UniProtKB-KW"/>
</dbReference>
<dbReference type="InterPro" id="IPR054728">
    <property type="entry name" value="RsmB-like_ferredoxin"/>
</dbReference>
<dbReference type="PANTHER" id="PTHR22807:SF53">
    <property type="entry name" value="RIBOSOMAL RNA SMALL SUBUNIT METHYLTRANSFERASE B-RELATED"/>
    <property type="match status" value="1"/>
</dbReference>
<dbReference type="EC" id="2.1.1.-" evidence="7"/>
<keyword evidence="8" id="KW-1185">Reference proteome</keyword>
<dbReference type="InterPro" id="IPR001678">
    <property type="entry name" value="MeTrfase_RsmB-F_NOP2_dom"/>
</dbReference>
<dbReference type="Proteomes" id="UP001243846">
    <property type="component" value="Unassembled WGS sequence"/>
</dbReference>
<keyword evidence="2 5" id="KW-0808">Transferase</keyword>
<keyword evidence="4 5" id="KW-0694">RNA-binding</keyword>